<evidence type="ECO:0000256" key="7">
    <source>
        <dbReference type="ARBA" id="ARBA00023136"/>
    </source>
</evidence>
<feature type="transmembrane region" description="Helical" evidence="10">
    <location>
        <begin position="132"/>
        <end position="154"/>
    </location>
</feature>
<comment type="subcellular location">
    <subcellularLocation>
        <location evidence="1">Endoplasmic reticulum membrane</location>
        <topology evidence="1">Multi-pass membrane protein</topology>
    </subcellularLocation>
</comment>
<evidence type="ECO:0000256" key="8">
    <source>
        <dbReference type="ARBA" id="ARBA00031072"/>
    </source>
</evidence>
<organism evidence="11 12">
    <name type="scientific">Globodera pallida</name>
    <name type="common">Potato cyst nematode worm</name>
    <name type="synonym">Heterodera pallida</name>
    <dbReference type="NCBI Taxonomy" id="36090"/>
    <lineage>
        <taxon>Eukaryota</taxon>
        <taxon>Metazoa</taxon>
        <taxon>Ecdysozoa</taxon>
        <taxon>Nematoda</taxon>
        <taxon>Chromadorea</taxon>
        <taxon>Rhabditida</taxon>
        <taxon>Tylenchina</taxon>
        <taxon>Tylenchomorpha</taxon>
        <taxon>Tylenchoidea</taxon>
        <taxon>Heteroderidae</taxon>
        <taxon>Heteroderinae</taxon>
        <taxon>Globodera</taxon>
    </lineage>
</organism>
<dbReference type="GO" id="GO:0034975">
    <property type="term" value="P:protein folding in endoplasmic reticulum"/>
    <property type="evidence" value="ECO:0007669"/>
    <property type="project" value="TreeGrafter"/>
</dbReference>
<dbReference type="GO" id="GO:0000045">
    <property type="term" value="P:autophagosome assembly"/>
    <property type="evidence" value="ECO:0007669"/>
    <property type="project" value="TreeGrafter"/>
</dbReference>
<feature type="compositionally biased region" description="Polar residues" evidence="9">
    <location>
        <begin position="21"/>
        <end position="35"/>
    </location>
</feature>
<accession>A0A183CB04</accession>
<keyword evidence="7 10" id="KW-0472">Membrane</keyword>
<dbReference type="Proteomes" id="UP000050741">
    <property type="component" value="Unassembled WGS sequence"/>
</dbReference>
<keyword evidence="6 10" id="KW-1133">Transmembrane helix</keyword>
<comment type="similarity">
    <text evidence="2">Belongs to the EMC6 family.</text>
</comment>
<feature type="transmembrane region" description="Helical" evidence="10">
    <location>
        <begin position="90"/>
        <end position="112"/>
    </location>
</feature>
<dbReference type="OrthoDB" id="16510at2759"/>
<evidence type="ECO:0000256" key="3">
    <source>
        <dbReference type="ARBA" id="ARBA00020827"/>
    </source>
</evidence>
<reference evidence="12" key="3">
    <citation type="submission" date="2016-06" db="UniProtKB">
        <authorList>
            <consortium name="WormBaseParasite"/>
        </authorList>
    </citation>
    <scope>IDENTIFICATION</scope>
</reference>
<dbReference type="Pfam" id="PF07019">
    <property type="entry name" value="EMC6"/>
    <property type="match status" value="1"/>
</dbReference>
<evidence type="ECO:0000256" key="9">
    <source>
        <dbReference type="SAM" id="MobiDB-lite"/>
    </source>
</evidence>
<reference evidence="11" key="1">
    <citation type="submission" date="2013-12" db="EMBL/GenBank/DDBJ databases">
        <authorList>
            <person name="Aslett M."/>
        </authorList>
    </citation>
    <scope>NUCLEOTIDE SEQUENCE [LARGE SCALE GENOMIC DNA]</scope>
    <source>
        <strain evidence="11">Lindley</strain>
    </source>
</reference>
<evidence type="ECO:0000256" key="5">
    <source>
        <dbReference type="ARBA" id="ARBA00022824"/>
    </source>
</evidence>
<reference evidence="11" key="2">
    <citation type="submission" date="2014-05" db="EMBL/GenBank/DDBJ databases">
        <title>The genome and life-stage specific transcriptomes of Globodera pallida elucidate key aspects of plant parasitism by a cyst nematode.</title>
        <authorList>
            <person name="Cotton J.A."/>
            <person name="Lilley C.J."/>
            <person name="Jones L.M."/>
            <person name="Kikuchi T."/>
            <person name="Reid A.J."/>
            <person name="Thorpe P."/>
            <person name="Tsai I.J."/>
            <person name="Beasley H."/>
            <person name="Blok V."/>
            <person name="Cock P.J.A."/>
            <person name="Van den Akker S.E."/>
            <person name="Holroyd N."/>
            <person name="Hunt M."/>
            <person name="Mantelin S."/>
            <person name="Naghra H."/>
            <person name="Pain A."/>
            <person name="Palomares-Rius J.E."/>
            <person name="Zarowiecki M."/>
            <person name="Berriman M."/>
            <person name="Jones J.T."/>
            <person name="Urwin P.E."/>
        </authorList>
    </citation>
    <scope>NUCLEOTIDE SEQUENCE [LARGE SCALE GENOMIC DNA]</scope>
    <source>
        <strain evidence="11">Lindley</strain>
    </source>
</reference>
<dbReference type="InterPro" id="IPR008504">
    <property type="entry name" value="Emc6"/>
</dbReference>
<sequence>MKSERKSGGVSSSSKKQQQQHNLASALPSSTEITAPTRSSLPLAVKNVANKGQQPPQKHIYSDSALRNNYQVLEQSRTCQAAVSGMASGILGLTGTLGFLLYFICVFLQAFVWHYKAGFRWSAFFTSRSLLLTHSVVGGLFTYVLFWVFVYGLVHVY</sequence>
<dbReference type="GO" id="GO:0072546">
    <property type="term" value="C:EMC complex"/>
    <property type="evidence" value="ECO:0007669"/>
    <property type="project" value="InterPro"/>
</dbReference>
<dbReference type="PANTHER" id="PTHR20994:SF0">
    <property type="entry name" value="ER MEMBRANE PROTEIN COMPLEX SUBUNIT 6"/>
    <property type="match status" value="1"/>
</dbReference>
<dbReference type="InterPro" id="IPR029008">
    <property type="entry name" value="EMC6-like"/>
</dbReference>
<evidence type="ECO:0000256" key="6">
    <source>
        <dbReference type="ARBA" id="ARBA00022989"/>
    </source>
</evidence>
<name>A0A183CB04_GLOPA</name>
<keyword evidence="5" id="KW-0256">Endoplasmic reticulum</keyword>
<feature type="region of interest" description="Disordered" evidence="9">
    <location>
        <begin position="1"/>
        <end position="35"/>
    </location>
</feature>
<evidence type="ECO:0000256" key="1">
    <source>
        <dbReference type="ARBA" id="ARBA00004477"/>
    </source>
</evidence>
<evidence type="ECO:0000256" key="2">
    <source>
        <dbReference type="ARBA" id="ARBA00009436"/>
    </source>
</evidence>
<keyword evidence="4 10" id="KW-0812">Transmembrane</keyword>
<keyword evidence="11" id="KW-1185">Reference proteome</keyword>
<evidence type="ECO:0000256" key="4">
    <source>
        <dbReference type="ARBA" id="ARBA00022692"/>
    </source>
</evidence>
<dbReference type="PANTHER" id="PTHR20994">
    <property type="entry name" value="ER MEMBRANE PROTEIN COMPLEX SUBUNIT 6"/>
    <property type="match status" value="1"/>
</dbReference>
<protein>
    <recommendedName>
        <fullName evidence="3">ER membrane protein complex subunit 6</fullName>
    </recommendedName>
    <alternativeName>
        <fullName evidence="8">Transmembrane protein 93</fullName>
    </alternativeName>
</protein>
<feature type="compositionally biased region" description="Low complexity" evidence="9">
    <location>
        <begin position="8"/>
        <end position="20"/>
    </location>
</feature>
<evidence type="ECO:0000313" key="11">
    <source>
        <dbReference type="Proteomes" id="UP000050741"/>
    </source>
</evidence>
<evidence type="ECO:0000313" key="12">
    <source>
        <dbReference type="WBParaSite" id="GPLIN_001005500"/>
    </source>
</evidence>
<dbReference type="WBParaSite" id="GPLIN_001005500">
    <property type="protein sequence ID" value="GPLIN_001005500"/>
    <property type="gene ID" value="GPLIN_001005500"/>
</dbReference>
<evidence type="ECO:0000256" key="10">
    <source>
        <dbReference type="SAM" id="Phobius"/>
    </source>
</evidence>
<proteinExistence type="inferred from homology"/>
<dbReference type="AlphaFoldDB" id="A0A183CB04"/>